<protein>
    <recommendedName>
        <fullName evidence="1">GAD-related domain-containing protein</fullName>
    </recommendedName>
</protein>
<dbReference type="PATRIC" id="fig|1196324.3.peg.3727"/>
<dbReference type="Pfam" id="PF08887">
    <property type="entry name" value="GAD-like"/>
    <property type="match status" value="1"/>
</dbReference>
<comment type="caution">
    <text evidence="2">The sequence shown here is derived from an EMBL/GenBank/DDBJ whole genome shotgun (WGS) entry which is preliminary data.</text>
</comment>
<name>I8AEK6_9BACL</name>
<dbReference type="RefSeq" id="WP_007203723.1">
    <property type="nucleotide sequence ID" value="NZ_AKKV01000042.1"/>
</dbReference>
<dbReference type="OrthoDB" id="2216648at2"/>
<evidence type="ECO:0000259" key="1">
    <source>
        <dbReference type="Pfam" id="PF08887"/>
    </source>
</evidence>
<accession>I8AEK6</accession>
<proteinExistence type="predicted"/>
<feature type="domain" description="GAD-related" evidence="1">
    <location>
        <begin position="10"/>
        <end position="40"/>
    </location>
</feature>
<dbReference type="AlphaFoldDB" id="I8AEK6"/>
<reference evidence="2 3" key="1">
    <citation type="journal article" date="2012" name="J. Bacteriol.">
        <title>Genome of Bacillus macauensis ZFHKF-1, a Long-Chain-Forming Bacterium.</title>
        <authorList>
            <person name="Cai L."/>
            <person name="Zhang T."/>
        </authorList>
    </citation>
    <scope>NUCLEOTIDE SEQUENCE [LARGE SCALE GENOMIC DNA]</scope>
    <source>
        <strain evidence="2 3">ZFHKF-1</strain>
    </source>
</reference>
<dbReference type="Proteomes" id="UP000004080">
    <property type="component" value="Unassembled WGS sequence"/>
</dbReference>
<dbReference type="EMBL" id="AKKV01000042">
    <property type="protein sequence ID" value="EIT84007.1"/>
    <property type="molecule type" value="Genomic_DNA"/>
</dbReference>
<sequence length="41" mass="5006">MEEILYDFKENRKAPNEIIEKYKNLVPKEIIDLWQEYGFGT</sequence>
<evidence type="ECO:0000313" key="3">
    <source>
        <dbReference type="Proteomes" id="UP000004080"/>
    </source>
</evidence>
<gene>
    <name evidence="2" type="ORF">A374_18279</name>
</gene>
<dbReference type="InterPro" id="IPR014983">
    <property type="entry name" value="GAD-rel"/>
</dbReference>
<evidence type="ECO:0000313" key="2">
    <source>
        <dbReference type="EMBL" id="EIT84007.1"/>
    </source>
</evidence>
<keyword evidence="3" id="KW-1185">Reference proteome</keyword>
<organism evidence="2 3">
    <name type="scientific">Fictibacillus macauensis ZFHKF-1</name>
    <dbReference type="NCBI Taxonomy" id="1196324"/>
    <lineage>
        <taxon>Bacteria</taxon>
        <taxon>Bacillati</taxon>
        <taxon>Bacillota</taxon>
        <taxon>Bacilli</taxon>
        <taxon>Bacillales</taxon>
        <taxon>Fictibacillaceae</taxon>
        <taxon>Fictibacillus</taxon>
    </lineage>
</organism>